<gene>
    <name evidence="4" type="ORF">ACFOD9_08955</name>
</gene>
<dbReference type="InterPro" id="IPR017947">
    <property type="entry name" value="AryldialkylPase_Zn-BS"/>
</dbReference>
<dbReference type="PROSITE" id="PS01322">
    <property type="entry name" value="PHOSPHOTRIESTERASE_1"/>
    <property type="match status" value="1"/>
</dbReference>
<dbReference type="Gene3D" id="3.20.20.140">
    <property type="entry name" value="Metal-dependent hydrolases"/>
    <property type="match status" value="1"/>
</dbReference>
<dbReference type="PANTHER" id="PTHR10819:SF3">
    <property type="entry name" value="PHOSPHOTRIESTERASE-RELATED PROTEIN"/>
    <property type="match status" value="1"/>
</dbReference>
<evidence type="ECO:0000313" key="5">
    <source>
        <dbReference type="Proteomes" id="UP001595604"/>
    </source>
</evidence>
<name>A0ABV7IP07_9SPHN</name>
<keyword evidence="1" id="KW-0479">Metal-binding</keyword>
<comment type="similarity">
    <text evidence="3">Belongs to the metallo-dependent hydrolases superfamily. Phosphotriesterase family.</text>
</comment>
<keyword evidence="5" id="KW-1185">Reference proteome</keyword>
<sequence>MQVMSVTGPVAAEDLGPTLVHEHIIIALPGEELDPRYAPNRELIVQIAVERLKELHGHGIRTLVDPCPIELGRDPQLYAEVSEKSGVQIIFATGFYFEALGIPGYWRARDTEEIAEFYIHELTHGVGKTGLRPGVIKAATGFEVSDNERRILAAAAQAQKAMGCAIITHTEHSRHGDVQQQIFAENGADPGRILIGHQDEQTAWEPIRDLAARGTFVGIDRVGTEALAPDSRRADHAAALVKHGYAGHLCLSQDRVCTLSAARFPFRIPHAAKLDPVQYMQNGRPLSYVFTEFAAMLRERGVSDVDLDTIFRANPRRLLTGMP</sequence>
<evidence type="ECO:0000256" key="2">
    <source>
        <dbReference type="ARBA" id="ARBA00022801"/>
    </source>
</evidence>
<evidence type="ECO:0000256" key="3">
    <source>
        <dbReference type="PROSITE-ProRule" id="PRU00679"/>
    </source>
</evidence>
<dbReference type="InterPro" id="IPR032466">
    <property type="entry name" value="Metal_Hydrolase"/>
</dbReference>
<proteinExistence type="inferred from homology"/>
<dbReference type="SUPFAM" id="SSF51556">
    <property type="entry name" value="Metallo-dependent hydrolases"/>
    <property type="match status" value="1"/>
</dbReference>
<dbReference type="PANTHER" id="PTHR10819">
    <property type="entry name" value="PHOSPHOTRIESTERASE-RELATED"/>
    <property type="match status" value="1"/>
</dbReference>
<comment type="caution">
    <text evidence="4">The sequence shown here is derived from an EMBL/GenBank/DDBJ whole genome shotgun (WGS) entry which is preliminary data.</text>
</comment>
<feature type="modified residue" description="N6-carboxylysine" evidence="3">
    <location>
        <position position="137"/>
    </location>
</feature>
<dbReference type="EMBL" id="JBHRTQ010000007">
    <property type="protein sequence ID" value="MFC3174380.1"/>
    <property type="molecule type" value="Genomic_DNA"/>
</dbReference>
<dbReference type="InterPro" id="IPR001559">
    <property type="entry name" value="Phosphotriesterase"/>
</dbReference>
<evidence type="ECO:0000256" key="1">
    <source>
        <dbReference type="ARBA" id="ARBA00022723"/>
    </source>
</evidence>
<dbReference type="RefSeq" id="WP_379509737.1">
    <property type="nucleotide sequence ID" value="NZ_JBHRTQ010000007.1"/>
</dbReference>
<evidence type="ECO:0000313" key="4">
    <source>
        <dbReference type="EMBL" id="MFC3174380.1"/>
    </source>
</evidence>
<dbReference type="Pfam" id="PF02126">
    <property type="entry name" value="PTE"/>
    <property type="match status" value="1"/>
</dbReference>
<reference evidence="5" key="1">
    <citation type="journal article" date="2019" name="Int. J. Syst. Evol. Microbiol.">
        <title>The Global Catalogue of Microorganisms (GCM) 10K type strain sequencing project: providing services to taxonomists for standard genome sequencing and annotation.</title>
        <authorList>
            <consortium name="The Broad Institute Genomics Platform"/>
            <consortium name="The Broad Institute Genome Sequencing Center for Infectious Disease"/>
            <person name="Wu L."/>
            <person name="Ma J."/>
        </authorList>
    </citation>
    <scope>NUCLEOTIDE SEQUENCE [LARGE SCALE GENOMIC DNA]</scope>
    <source>
        <strain evidence="5">KCTC 42984</strain>
    </source>
</reference>
<dbReference type="PROSITE" id="PS51347">
    <property type="entry name" value="PHOSPHOTRIESTERASE_2"/>
    <property type="match status" value="1"/>
</dbReference>
<organism evidence="4 5">
    <name type="scientific">Novosphingobium bradum</name>
    <dbReference type="NCBI Taxonomy" id="1737444"/>
    <lineage>
        <taxon>Bacteria</taxon>
        <taxon>Pseudomonadati</taxon>
        <taxon>Pseudomonadota</taxon>
        <taxon>Alphaproteobacteria</taxon>
        <taxon>Sphingomonadales</taxon>
        <taxon>Sphingomonadaceae</taxon>
        <taxon>Novosphingobium</taxon>
    </lineage>
</organism>
<accession>A0ABV7IP07</accession>
<protein>
    <submittedName>
        <fullName evidence="4">Phosphotriesterase</fullName>
    </submittedName>
</protein>
<keyword evidence="2" id="KW-0378">Hydrolase</keyword>
<dbReference type="Proteomes" id="UP001595604">
    <property type="component" value="Unassembled WGS sequence"/>
</dbReference>